<dbReference type="FunFam" id="3.40.50.300:FF:000016">
    <property type="entry name" value="Oligopeptide ABC transporter ATP-binding component"/>
    <property type="match status" value="1"/>
</dbReference>
<sequence>MTDATPAAPVARAVGVTKRFQRGTDAVDRLAIRLGIAKPPPAVRALDAVDLEVRKGEVVGLVGESGCGKSTLGRVIAGMLPPTGGRVEHHGQDIAGLKGKAARDMRLATQIIFQDPMSSLNPRKRVREIIAEAPRVHGLASRAEARRLVEELLGRVGLDPAMADRYPHQFSGGQRQRIGIARALAVNPDFLICDESIAALDVSIQAQVINLFMELRQELGLTLLFISHDLSVVRHISDRVVIMYLGRVVEEAATDAIFDAPRHPYTEALLQEIPRLDRRARAFAPVKGEIPSPVNPPSGCHFHPRCPFAMEICKTTRPPLIDVAAGHRAACHLNGGMGRLPSDIASDTRNHQGDHP</sequence>
<evidence type="ECO:0000256" key="2">
    <source>
        <dbReference type="ARBA" id="ARBA00005417"/>
    </source>
</evidence>
<dbReference type="PROSITE" id="PS00211">
    <property type="entry name" value="ABC_TRANSPORTER_1"/>
    <property type="match status" value="1"/>
</dbReference>
<protein>
    <submittedName>
        <fullName evidence="7">Peptide ABC transporter ATP-binding protein</fullName>
    </submittedName>
</protein>
<keyword evidence="8" id="KW-1185">Reference proteome</keyword>
<dbReference type="CDD" id="cd03257">
    <property type="entry name" value="ABC_NikE_OppD_transporters"/>
    <property type="match status" value="1"/>
</dbReference>
<dbReference type="GO" id="GO:0005524">
    <property type="term" value="F:ATP binding"/>
    <property type="evidence" value="ECO:0007669"/>
    <property type="project" value="UniProtKB-KW"/>
</dbReference>
<dbReference type="NCBIfam" id="TIGR01727">
    <property type="entry name" value="oligo_HPY"/>
    <property type="match status" value="1"/>
</dbReference>
<name>A0A2T4JXY2_9RHOB</name>
<dbReference type="Pfam" id="PF08352">
    <property type="entry name" value="oligo_HPY"/>
    <property type="match status" value="1"/>
</dbReference>
<dbReference type="SMART" id="SM00382">
    <property type="entry name" value="AAA"/>
    <property type="match status" value="1"/>
</dbReference>
<dbReference type="GO" id="GO:0055085">
    <property type="term" value="P:transmembrane transport"/>
    <property type="evidence" value="ECO:0007669"/>
    <property type="project" value="UniProtKB-ARBA"/>
</dbReference>
<organism evidence="7 8">
    <name type="scientific">Cereibacter changlensis JA139</name>
    <dbReference type="NCBI Taxonomy" id="1188249"/>
    <lineage>
        <taxon>Bacteria</taxon>
        <taxon>Pseudomonadati</taxon>
        <taxon>Pseudomonadota</taxon>
        <taxon>Alphaproteobacteria</taxon>
        <taxon>Rhodobacterales</taxon>
        <taxon>Paracoccaceae</taxon>
        <taxon>Cereibacter</taxon>
    </lineage>
</organism>
<evidence type="ECO:0000313" key="8">
    <source>
        <dbReference type="Proteomes" id="UP000241010"/>
    </source>
</evidence>
<dbReference type="InterPro" id="IPR003439">
    <property type="entry name" value="ABC_transporter-like_ATP-bd"/>
</dbReference>
<dbReference type="InterPro" id="IPR027417">
    <property type="entry name" value="P-loop_NTPase"/>
</dbReference>
<comment type="subcellular location">
    <subcellularLocation>
        <location evidence="1">Cell inner membrane</location>
        <topology evidence="1">Peripheral membrane protein</topology>
    </subcellularLocation>
</comment>
<dbReference type="InterPro" id="IPR003593">
    <property type="entry name" value="AAA+_ATPase"/>
</dbReference>
<dbReference type="Pfam" id="PF00005">
    <property type="entry name" value="ABC_tran"/>
    <property type="match status" value="1"/>
</dbReference>
<keyword evidence="5 7" id="KW-0067">ATP-binding</keyword>
<dbReference type="GO" id="GO:0015833">
    <property type="term" value="P:peptide transport"/>
    <property type="evidence" value="ECO:0007669"/>
    <property type="project" value="InterPro"/>
</dbReference>
<feature type="domain" description="ABC transporter" evidence="6">
    <location>
        <begin position="11"/>
        <end position="270"/>
    </location>
</feature>
<dbReference type="Proteomes" id="UP000241010">
    <property type="component" value="Unassembled WGS sequence"/>
</dbReference>
<dbReference type="InterPro" id="IPR050319">
    <property type="entry name" value="ABC_transp_ATP-bind"/>
</dbReference>
<accession>A0A2T4JXY2</accession>
<dbReference type="Gene3D" id="3.40.50.300">
    <property type="entry name" value="P-loop containing nucleotide triphosphate hydrolases"/>
    <property type="match status" value="1"/>
</dbReference>
<proteinExistence type="inferred from homology"/>
<dbReference type="PANTHER" id="PTHR43776:SF7">
    <property type="entry name" value="D,D-DIPEPTIDE TRANSPORT ATP-BINDING PROTEIN DDPF-RELATED"/>
    <property type="match status" value="1"/>
</dbReference>
<dbReference type="GO" id="GO:0005886">
    <property type="term" value="C:plasma membrane"/>
    <property type="evidence" value="ECO:0007669"/>
    <property type="project" value="UniProtKB-SubCell"/>
</dbReference>
<dbReference type="PANTHER" id="PTHR43776">
    <property type="entry name" value="TRANSPORT ATP-BINDING PROTEIN"/>
    <property type="match status" value="1"/>
</dbReference>
<dbReference type="InterPro" id="IPR017871">
    <property type="entry name" value="ABC_transporter-like_CS"/>
</dbReference>
<dbReference type="SUPFAM" id="SSF52540">
    <property type="entry name" value="P-loop containing nucleoside triphosphate hydrolases"/>
    <property type="match status" value="1"/>
</dbReference>
<evidence type="ECO:0000256" key="4">
    <source>
        <dbReference type="ARBA" id="ARBA00022741"/>
    </source>
</evidence>
<evidence type="ECO:0000259" key="6">
    <source>
        <dbReference type="PROSITE" id="PS50893"/>
    </source>
</evidence>
<gene>
    <name evidence="7" type="ORF">C5F48_05385</name>
</gene>
<evidence type="ECO:0000256" key="1">
    <source>
        <dbReference type="ARBA" id="ARBA00004417"/>
    </source>
</evidence>
<comment type="caution">
    <text evidence="7">The sequence shown here is derived from an EMBL/GenBank/DDBJ whole genome shotgun (WGS) entry which is preliminary data.</text>
</comment>
<comment type="similarity">
    <text evidence="2">Belongs to the ABC transporter superfamily.</text>
</comment>
<dbReference type="GO" id="GO:0016887">
    <property type="term" value="F:ATP hydrolysis activity"/>
    <property type="evidence" value="ECO:0007669"/>
    <property type="project" value="InterPro"/>
</dbReference>
<evidence type="ECO:0000313" key="7">
    <source>
        <dbReference type="EMBL" id="PTE22782.1"/>
    </source>
</evidence>
<dbReference type="PROSITE" id="PS50893">
    <property type="entry name" value="ABC_TRANSPORTER_2"/>
    <property type="match status" value="1"/>
</dbReference>
<dbReference type="OrthoDB" id="9802264at2"/>
<keyword evidence="4" id="KW-0547">Nucleotide-binding</keyword>
<dbReference type="EMBL" id="PZKG01000015">
    <property type="protein sequence ID" value="PTE22782.1"/>
    <property type="molecule type" value="Genomic_DNA"/>
</dbReference>
<dbReference type="InterPro" id="IPR013563">
    <property type="entry name" value="Oligopep_ABC_C"/>
</dbReference>
<dbReference type="AlphaFoldDB" id="A0A2T4JXY2"/>
<keyword evidence="3" id="KW-0813">Transport</keyword>
<reference evidence="7 8" key="1">
    <citation type="submission" date="2018-03" db="EMBL/GenBank/DDBJ databases">
        <title>Cereibacter changlensis.</title>
        <authorList>
            <person name="Meyer T.E."/>
            <person name="Miller S."/>
            <person name="Lodha T."/>
            <person name="Gandham S."/>
            <person name="Chintalapati S."/>
            <person name="Chintalapati V.R."/>
        </authorList>
    </citation>
    <scope>NUCLEOTIDE SEQUENCE [LARGE SCALE GENOMIC DNA]</scope>
    <source>
        <strain evidence="7 8">JA139</strain>
    </source>
</reference>
<dbReference type="RefSeq" id="WP_107662885.1">
    <property type="nucleotide sequence ID" value="NZ_PZKG01000015.1"/>
</dbReference>
<evidence type="ECO:0000256" key="3">
    <source>
        <dbReference type="ARBA" id="ARBA00022448"/>
    </source>
</evidence>
<evidence type="ECO:0000256" key="5">
    <source>
        <dbReference type="ARBA" id="ARBA00022840"/>
    </source>
</evidence>